<organism evidence="2 3">
    <name type="scientific">Wandonia haliotis</name>
    <dbReference type="NCBI Taxonomy" id="574963"/>
    <lineage>
        <taxon>Bacteria</taxon>
        <taxon>Pseudomonadati</taxon>
        <taxon>Bacteroidota</taxon>
        <taxon>Flavobacteriia</taxon>
        <taxon>Flavobacteriales</taxon>
        <taxon>Crocinitomicaceae</taxon>
        <taxon>Wandonia</taxon>
    </lineage>
</organism>
<name>A0ABN1MLN5_9FLAO</name>
<protein>
    <recommendedName>
        <fullName evidence="4">Carotenoid biosynthesis protein</fullName>
    </recommendedName>
</protein>
<accession>A0ABN1MLN5</accession>
<dbReference type="PANTHER" id="PTHR39419:SF1">
    <property type="entry name" value="SLL0814 PROTEIN"/>
    <property type="match status" value="1"/>
</dbReference>
<proteinExistence type="predicted"/>
<feature type="transmembrane region" description="Helical" evidence="1">
    <location>
        <begin position="12"/>
        <end position="30"/>
    </location>
</feature>
<reference evidence="2 3" key="1">
    <citation type="journal article" date="2019" name="Int. J. Syst. Evol. Microbiol.">
        <title>The Global Catalogue of Microorganisms (GCM) 10K type strain sequencing project: providing services to taxonomists for standard genome sequencing and annotation.</title>
        <authorList>
            <consortium name="The Broad Institute Genomics Platform"/>
            <consortium name="The Broad Institute Genome Sequencing Center for Infectious Disease"/>
            <person name="Wu L."/>
            <person name="Ma J."/>
        </authorList>
    </citation>
    <scope>NUCLEOTIDE SEQUENCE [LARGE SCALE GENOMIC DNA]</scope>
    <source>
        <strain evidence="2 3">JCM 16083</strain>
    </source>
</reference>
<comment type="caution">
    <text evidence="2">The sequence shown here is derived from an EMBL/GenBank/DDBJ whole genome shotgun (WGS) entry which is preliminary data.</text>
</comment>
<dbReference type="RefSeq" id="WP_343784928.1">
    <property type="nucleotide sequence ID" value="NZ_BAAAFH010000003.1"/>
</dbReference>
<dbReference type="EMBL" id="BAAAFH010000003">
    <property type="protein sequence ID" value="GAA0874160.1"/>
    <property type="molecule type" value="Genomic_DNA"/>
</dbReference>
<evidence type="ECO:0008006" key="4">
    <source>
        <dbReference type="Google" id="ProtNLM"/>
    </source>
</evidence>
<gene>
    <name evidence="2" type="ORF">GCM10009118_05680</name>
</gene>
<evidence type="ECO:0000313" key="3">
    <source>
        <dbReference type="Proteomes" id="UP001501126"/>
    </source>
</evidence>
<dbReference type="Pfam" id="PF04240">
    <property type="entry name" value="Caroten_synth"/>
    <property type="match status" value="1"/>
</dbReference>
<evidence type="ECO:0000313" key="2">
    <source>
        <dbReference type="EMBL" id="GAA0874160.1"/>
    </source>
</evidence>
<feature type="transmembrane region" description="Helical" evidence="1">
    <location>
        <begin position="167"/>
        <end position="184"/>
    </location>
</feature>
<keyword evidence="1" id="KW-0812">Transmembrane</keyword>
<feature type="transmembrane region" description="Helical" evidence="1">
    <location>
        <begin position="191"/>
        <end position="212"/>
    </location>
</feature>
<dbReference type="PANTHER" id="PTHR39419">
    <property type="entry name" value="SLL0814 PROTEIN"/>
    <property type="match status" value="1"/>
</dbReference>
<keyword evidence="3" id="KW-1185">Reference proteome</keyword>
<feature type="transmembrane region" description="Helical" evidence="1">
    <location>
        <begin position="100"/>
        <end position="117"/>
    </location>
</feature>
<feature type="transmembrane region" description="Helical" evidence="1">
    <location>
        <begin position="129"/>
        <end position="147"/>
    </location>
</feature>
<dbReference type="InterPro" id="IPR007354">
    <property type="entry name" value="CruF-like"/>
</dbReference>
<keyword evidence="1" id="KW-0472">Membrane</keyword>
<dbReference type="Proteomes" id="UP001501126">
    <property type="component" value="Unassembled WGS sequence"/>
</dbReference>
<feature type="transmembrane region" description="Helical" evidence="1">
    <location>
        <begin position="63"/>
        <end position="80"/>
    </location>
</feature>
<keyword evidence="1" id="KW-1133">Transmembrane helix</keyword>
<sequence>MADLLIRHRIKVMVGVLLITYSVGLVGILSPYQDSFLNLTFYHLSLTFFLLAFSFYKLNRATLLAFFVAFGTGIAVEWIGVHTSLLFGEYAYGSNLGPKLWGVPLIIGVNWALLSSISCEMSRVLVKNFYVRVFLSATLMVGIDILIEPIAHLMDFWHWEDNEIPVFNFICWFVIALGVNTIYLKLTKDNLNYFSFWVFFALVTFFVTLNLAL</sequence>
<evidence type="ECO:0000256" key="1">
    <source>
        <dbReference type="SAM" id="Phobius"/>
    </source>
</evidence>
<feature type="transmembrane region" description="Helical" evidence="1">
    <location>
        <begin position="36"/>
        <end position="56"/>
    </location>
</feature>